<evidence type="ECO:0000313" key="2">
    <source>
        <dbReference type="EMBL" id="CAB4956185.1"/>
    </source>
</evidence>
<gene>
    <name evidence="2" type="ORF">UFOPK3773_01702</name>
</gene>
<evidence type="ECO:0000256" key="1">
    <source>
        <dbReference type="SAM" id="MobiDB-lite"/>
    </source>
</evidence>
<dbReference type="EMBL" id="CAFBNF010000223">
    <property type="protein sequence ID" value="CAB4956185.1"/>
    <property type="molecule type" value="Genomic_DNA"/>
</dbReference>
<name>A0A6J7KL71_9ZZZZ</name>
<protein>
    <submittedName>
        <fullName evidence="2">Unannotated protein</fullName>
    </submittedName>
</protein>
<sequence>MCRGRCDSVTRVGVAVTEHSRRAVKERLADALPGDNRAHGNVPARESLRREDEVGVEAESTRSEPLAGAPKSANDLVADPEHVVLAAHLARFLEVLLAREAHTARSDDGLAKESGYSMGTDSLDGFSKVVGAVPTHPNRLVAEVAPANTVGLEARQLRACPVHAVVGVVAHEHHLTSGLIHHLPVAAHHLQRGVDRVGATRGEEHLGVGHRRNRGHALGERGGGLVDHVAKHRVVREAACLSAHCLGDLGATVPHVGEPEARGDVEVLVAVDVSDARARAL</sequence>
<accession>A0A6J7KL71</accession>
<dbReference type="AlphaFoldDB" id="A0A6J7KL71"/>
<proteinExistence type="predicted"/>
<organism evidence="2">
    <name type="scientific">freshwater metagenome</name>
    <dbReference type="NCBI Taxonomy" id="449393"/>
    <lineage>
        <taxon>unclassified sequences</taxon>
        <taxon>metagenomes</taxon>
        <taxon>ecological metagenomes</taxon>
    </lineage>
</organism>
<feature type="region of interest" description="Disordered" evidence="1">
    <location>
        <begin position="30"/>
        <end position="72"/>
    </location>
</feature>
<reference evidence="2" key="1">
    <citation type="submission" date="2020-05" db="EMBL/GenBank/DDBJ databases">
        <authorList>
            <person name="Chiriac C."/>
            <person name="Salcher M."/>
            <person name="Ghai R."/>
            <person name="Kavagutti S V."/>
        </authorList>
    </citation>
    <scope>NUCLEOTIDE SEQUENCE</scope>
</reference>